<dbReference type="OrthoDB" id="5609279at2"/>
<dbReference type="Proteomes" id="UP000321337">
    <property type="component" value="Unassembled WGS sequence"/>
</dbReference>
<evidence type="ECO:0000313" key="7">
    <source>
        <dbReference type="EMBL" id="GEP28865.1"/>
    </source>
</evidence>
<keyword evidence="8" id="KW-1185">Reference proteome</keyword>
<dbReference type="AlphaFoldDB" id="A0A512L309"/>
<protein>
    <recommendedName>
        <fullName evidence="9">ATP synthase subunit I</fullName>
    </recommendedName>
</protein>
<keyword evidence="5 6" id="KW-0472">Membrane</keyword>
<organism evidence="7 8">
    <name type="scientific">Sulfuriferula plumbiphila</name>
    <dbReference type="NCBI Taxonomy" id="171865"/>
    <lineage>
        <taxon>Bacteria</taxon>
        <taxon>Pseudomonadati</taxon>
        <taxon>Pseudomonadota</taxon>
        <taxon>Betaproteobacteria</taxon>
        <taxon>Nitrosomonadales</taxon>
        <taxon>Sulfuricellaceae</taxon>
        <taxon>Sulfuriferula</taxon>
    </lineage>
</organism>
<evidence type="ECO:0000256" key="6">
    <source>
        <dbReference type="SAM" id="Phobius"/>
    </source>
</evidence>
<feature type="transmembrane region" description="Helical" evidence="6">
    <location>
        <begin position="42"/>
        <end position="61"/>
    </location>
</feature>
<name>A0A512L309_9PROT</name>
<comment type="caution">
    <text evidence="7">The sequence shown here is derived from an EMBL/GenBank/DDBJ whole genome shotgun (WGS) entry which is preliminary data.</text>
</comment>
<keyword evidence="2" id="KW-1003">Cell membrane</keyword>
<proteinExistence type="predicted"/>
<dbReference type="GO" id="GO:0005886">
    <property type="term" value="C:plasma membrane"/>
    <property type="evidence" value="ECO:0007669"/>
    <property type="project" value="UniProtKB-SubCell"/>
</dbReference>
<gene>
    <name evidence="7" type="ORF">TPL01_00030</name>
</gene>
<feature type="transmembrane region" description="Helical" evidence="6">
    <location>
        <begin position="109"/>
        <end position="130"/>
    </location>
</feature>
<keyword evidence="3 6" id="KW-0812">Transmembrane</keyword>
<dbReference type="RefSeq" id="WP_147069519.1">
    <property type="nucleotide sequence ID" value="NZ_AP021884.1"/>
</dbReference>
<evidence type="ECO:0000256" key="2">
    <source>
        <dbReference type="ARBA" id="ARBA00022475"/>
    </source>
</evidence>
<evidence type="ECO:0000256" key="1">
    <source>
        <dbReference type="ARBA" id="ARBA00004651"/>
    </source>
</evidence>
<reference evidence="7 8" key="1">
    <citation type="submission" date="2019-07" db="EMBL/GenBank/DDBJ databases">
        <title>Whole genome shotgun sequence of Thiobacillus plumbophilus NBRC 107929.</title>
        <authorList>
            <person name="Hosoyama A."/>
            <person name="Uohara A."/>
            <person name="Ohji S."/>
            <person name="Ichikawa N."/>
        </authorList>
    </citation>
    <scope>NUCLEOTIDE SEQUENCE [LARGE SCALE GENOMIC DNA]</scope>
    <source>
        <strain evidence="7 8">NBRC 107929</strain>
    </source>
</reference>
<dbReference type="Pfam" id="PF03899">
    <property type="entry name" value="ATP-synt_I"/>
    <property type="match status" value="1"/>
</dbReference>
<accession>A0A512L309</accession>
<feature type="transmembrane region" description="Helical" evidence="6">
    <location>
        <begin position="18"/>
        <end position="36"/>
    </location>
</feature>
<evidence type="ECO:0008006" key="9">
    <source>
        <dbReference type="Google" id="ProtNLM"/>
    </source>
</evidence>
<dbReference type="EMBL" id="BKAD01000001">
    <property type="protein sequence ID" value="GEP28865.1"/>
    <property type="molecule type" value="Genomic_DNA"/>
</dbReference>
<evidence type="ECO:0000313" key="8">
    <source>
        <dbReference type="Proteomes" id="UP000321337"/>
    </source>
</evidence>
<evidence type="ECO:0000256" key="4">
    <source>
        <dbReference type="ARBA" id="ARBA00022989"/>
    </source>
</evidence>
<keyword evidence="4 6" id="KW-1133">Transmembrane helix</keyword>
<sequence>MRATIPQHPKPKLFIRRALLVQGVLVLMATMPVYAVSGQATAFAVVFGGFVALANSAVLAWRMRAARRLINTDVQQDLRMLYRTGLERFVLVVAFLALGMGVLKLDPLALIAGFVLGQLAWLVGVTISGVRHIED</sequence>
<comment type="subcellular location">
    <subcellularLocation>
        <location evidence="1">Cell membrane</location>
        <topology evidence="1">Multi-pass membrane protein</topology>
    </subcellularLocation>
</comment>
<dbReference type="InterPro" id="IPR005598">
    <property type="entry name" value="ATP_synth_I"/>
</dbReference>
<evidence type="ECO:0000256" key="3">
    <source>
        <dbReference type="ARBA" id="ARBA00022692"/>
    </source>
</evidence>
<feature type="transmembrane region" description="Helical" evidence="6">
    <location>
        <begin position="85"/>
        <end position="103"/>
    </location>
</feature>
<evidence type="ECO:0000256" key="5">
    <source>
        <dbReference type="ARBA" id="ARBA00023136"/>
    </source>
</evidence>